<evidence type="ECO:0000313" key="3">
    <source>
        <dbReference type="EMBL" id="RDE09397.1"/>
    </source>
</evidence>
<proteinExistence type="predicted"/>
<dbReference type="RefSeq" id="WP_114645306.1">
    <property type="nucleotide sequence ID" value="NZ_QQNH01000006.1"/>
</dbReference>
<dbReference type="OrthoDB" id="9780606at2"/>
<dbReference type="NCBIfam" id="TIGR02786">
    <property type="entry name" value="addB_alphas"/>
    <property type="match status" value="1"/>
</dbReference>
<reference evidence="4" key="1">
    <citation type="submission" date="2018-07" db="EMBL/GenBank/DDBJ databases">
        <authorList>
            <person name="Liu B.-T."/>
            <person name="Du Z."/>
        </authorList>
    </citation>
    <scope>NUCLEOTIDE SEQUENCE [LARGE SCALE GENOMIC DNA]</scope>
    <source>
        <strain evidence="4">XYN52</strain>
    </source>
</reference>
<dbReference type="Pfam" id="PF12705">
    <property type="entry name" value="PDDEXK_1"/>
    <property type="match status" value="1"/>
</dbReference>
<feature type="compositionally biased region" description="Pro residues" evidence="1">
    <location>
        <begin position="736"/>
        <end position="751"/>
    </location>
</feature>
<protein>
    <submittedName>
        <fullName evidence="3">Double-strand break repair protein AddB</fullName>
    </submittedName>
</protein>
<evidence type="ECO:0000256" key="1">
    <source>
        <dbReference type="SAM" id="MobiDB-lite"/>
    </source>
</evidence>
<accession>A0A369W5U9</accession>
<dbReference type="InterPro" id="IPR011604">
    <property type="entry name" value="PDDEXK-like_dom_sf"/>
</dbReference>
<gene>
    <name evidence="3" type="primary">addB</name>
    <name evidence="3" type="ORF">DVH29_06220</name>
</gene>
<feature type="domain" description="PD-(D/E)XK endonuclease-like" evidence="2">
    <location>
        <begin position="756"/>
        <end position="987"/>
    </location>
</feature>
<dbReference type="SUPFAM" id="SSF52540">
    <property type="entry name" value="P-loop containing nucleoside triphosphate hydrolases"/>
    <property type="match status" value="1"/>
</dbReference>
<keyword evidence="4" id="KW-1185">Reference proteome</keyword>
<dbReference type="InterPro" id="IPR027417">
    <property type="entry name" value="P-loop_NTPase"/>
</dbReference>
<dbReference type="InterPro" id="IPR014153">
    <property type="entry name" value="Ds_break_AddB"/>
</dbReference>
<organism evidence="3 4">
    <name type="scientific">Pelagibacterium lacus</name>
    <dbReference type="NCBI Taxonomy" id="2282655"/>
    <lineage>
        <taxon>Bacteria</taxon>
        <taxon>Pseudomonadati</taxon>
        <taxon>Pseudomonadota</taxon>
        <taxon>Alphaproteobacteria</taxon>
        <taxon>Hyphomicrobiales</taxon>
        <taxon>Devosiaceae</taxon>
        <taxon>Pelagibacterium</taxon>
    </lineage>
</organism>
<dbReference type="Proteomes" id="UP000253759">
    <property type="component" value="Unassembled WGS sequence"/>
</dbReference>
<evidence type="ECO:0000259" key="2">
    <source>
        <dbReference type="Pfam" id="PF12705"/>
    </source>
</evidence>
<dbReference type="EMBL" id="QQNH01000006">
    <property type="protein sequence ID" value="RDE09397.1"/>
    <property type="molecule type" value="Genomic_DNA"/>
</dbReference>
<evidence type="ECO:0000313" key="4">
    <source>
        <dbReference type="Proteomes" id="UP000253759"/>
    </source>
</evidence>
<name>A0A369W5U9_9HYPH</name>
<dbReference type="AlphaFoldDB" id="A0A369W5U9"/>
<feature type="region of interest" description="Disordered" evidence="1">
    <location>
        <begin position="732"/>
        <end position="754"/>
    </location>
</feature>
<dbReference type="Gene3D" id="3.90.320.10">
    <property type="match status" value="1"/>
</dbReference>
<comment type="caution">
    <text evidence="3">The sequence shown here is derived from an EMBL/GenBank/DDBJ whole genome shotgun (WGS) entry which is preliminary data.</text>
</comment>
<dbReference type="InterPro" id="IPR038726">
    <property type="entry name" value="PDDEXK_AddAB-type"/>
</dbReference>
<sequence>MDAGRRAALMARHGSVFSIPPDAPFLATLAEALLDGRLTPDWPREGPFWLSDITLYLPTRRAATALSRLIAGRLGAAPLLLPDIRPLGGEDPSQEPFLPPYEPIVLPPAVNRFKRRLLLAELVEAWLGTQRGATAFSAPGLGGFSGPPNSAEILALADSLATLIDDFAIARVPPTLLADVDDAQLAAQWQANLDFVAFVLDAWPDILSAEGEMDAAARTNHLLERKAASLAAVHGTRPVIVAGSTGSIPATADLIAAIARLPNGAVVLGGLDTGLDATTVETLRNPAANPHGHPQYGLVRLLRRLETGPQAVIALAAPGPRAKMLDAALGLPETTAHWERLTRDLGPDLEQAVAGLSLIRARTPEEEARAIAIAVHEALAATPPRAVAIIAPDQTLARRICAELARFDIALDDAAGTPLLRTRVGRLVRQAVSLVANGLAPVDLMALLRDRHVGLGLGRAAVSRAAQWLDLGALRGQRPLPGFAGLRKAVTDNFDKRTAYPALRLQTGEAIAVLALLDALETALAPLAALASEAFSASRFAAALAETLVLLRDTGPDPLPAIEGEAELMAWIETAMAQGARGPRFSGAALGQALEGLLAGPSVRPPRPEAEDVVLFGRLEARLMQADRVILAGMIESVWPEIADPGPWMSRGMRMAVGLEPPEKLHGLAAHDFLMAAGAPEVIFTHPERAGTSPATPSRLIQRLEAFVGEDLSGQMAARGEHFLAQARRLDATGHPPRPATRPAPNPPPGVRPRALSITEAETLLRSPYDIYARHVLGLRRIDPLGADPDHAERGTLIHAILGDFISEGQDPAAPEAFETIMAMARRDYARLDALPARQALWLRRFETIASDFLAFERRRGHIATRRAEISGRLDMVVGGADFTLRGRADRIDRTRLGTLEIIDFKTGEPPKAGDMRAFFAPQLPLEARMAAAGAFGPDLARPTEAMGFIKLSHGPEALKATAFALPKGMALEEMVEETFRRFQTHVEAMLIRGEVPMPARVLPRPGQRFKGDYHHLARTEEWTVLDGEEEE</sequence>